<dbReference type="SUPFAM" id="SSF47323">
    <property type="entry name" value="Anticodon-binding domain of a subclass of class I aminoacyl-tRNA synthetases"/>
    <property type="match status" value="2"/>
</dbReference>
<protein>
    <submittedName>
        <fullName evidence="7">Unannotated protein</fullName>
    </submittedName>
</protein>
<evidence type="ECO:0000256" key="3">
    <source>
        <dbReference type="ARBA" id="ARBA00022840"/>
    </source>
</evidence>
<dbReference type="Gene3D" id="1.10.730.10">
    <property type="entry name" value="Isoleucyl-tRNA Synthetase, Domain 1"/>
    <property type="match status" value="1"/>
</dbReference>
<keyword evidence="3" id="KW-0067">ATP-binding</keyword>
<reference evidence="7" key="1">
    <citation type="submission" date="2020-05" db="EMBL/GenBank/DDBJ databases">
        <authorList>
            <person name="Chiriac C."/>
            <person name="Salcher M."/>
            <person name="Ghai R."/>
            <person name="Kavagutti S V."/>
        </authorList>
    </citation>
    <scope>NUCLEOTIDE SEQUENCE</scope>
</reference>
<dbReference type="EMBL" id="CAEZTM010000016">
    <property type="protein sequence ID" value="CAB4567396.1"/>
    <property type="molecule type" value="Genomic_DNA"/>
</dbReference>
<dbReference type="GO" id="GO:0004822">
    <property type="term" value="F:isoleucine-tRNA ligase activity"/>
    <property type="evidence" value="ECO:0007669"/>
    <property type="project" value="InterPro"/>
</dbReference>
<dbReference type="GO" id="GO:0006428">
    <property type="term" value="P:isoleucyl-tRNA aminoacylation"/>
    <property type="evidence" value="ECO:0007669"/>
    <property type="project" value="TreeGrafter"/>
</dbReference>
<evidence type="ECO:0000313" key="7">
    <source>
        <dbReference type="EMBL" id="CAB4567396.1"/>
    </source>
</evidence>
<dbReference type="InterPro" id="IPR013155">
    <property type="entry name" value="M/V/L/I-tRNA-synth_anticd-bd"/>
</dbReference>
<evidence type="ECO:0000256" key="1">
    <source>
        <dbReference type="ARBA" id="ARBA00022598"/>
    </source>
</evidence>
<name>A0A6J6DV78_9ZZZZ</name>
<gene>
    <name evidence="7" type="ORF">UFOPK1684_00500</name>
</gene>
<keyword evidence="4" id="KW-0648">Protein biosynthesis</keyword>
<keyword evidence="5" id="KW-0030">Aminoacyl-tRNA synthetase</keyword>
<keyword evidence="1" id="KW-0436">Ligase</keyword>
<evidence type="ECO:0000259" key="6">
    <source>
        <dbReference type="Pfam" id="PF08264"/>
    </source>
</evidence>
<accession>A0A6J6DV78</accession>
<dbReference type="AlphaFoldDB" id="A0A6J6DV78"/>
<feature type="domain" description="Methionyl/Valyl/Leucyl/Isoleucyl-tRNA synthetase anticodon-binding" evidence="6">
    <location>
        <begin position="2"/>
        <end position="104"/>
    </location>
</feature>
<dbReference type="GO" id="GO:0005524">
    <property type="term" value="F:ATP binding"/>
    <property type="evidence" value="ECO:0007669"/>
    <property type="project" value="UniProtKB-KW"/>
</dbReference>
<organism evidence="7">
    <name type="scientific">freshwater metagenome</name>
    <dbReference type="NCBI Taxonomy" id="449393"/>
    <lineage>
        <taxon>unclassified sequences</taxon>
        <taxon>metagenomes</taxon>
        <taxon>ecological metagenomes</taxon>
    </lineage>
</organism>
<keyword evidence="2" id="KW-0547">Nucleotide-binding</keyword>
<dbReference type="Pfam" id="PF19302">
    <property type="entry name" value="DUF5915"/>
    <property type="match status" value="1"/>
</dbReference>
<dbReference type="InterPro" id="IPR023586">
    <property type="entry name" value="Ile-tRNA-ligase_type2"/>
</dbReference>
<dbReference type="InterPro" id="IPR009080">
    <property type="entry name" value="tRNAsynth_Ia_anticodon-bd"/>
</dbReference>
<dbReference type="PANTHER" id="PTHR42780">
    <property type="entry name" value="SOLEUCYL-TRNA SYNTHETASE"/>
    <property type="match status" value="1"/>
</dbReference>
<evidence type="ECO:0000256" key="4">
    <source>
        <dbReference type="ARBA" id="ARBA00022917"/>
    </source>
</evidence>
<evidence type="ECO:0000256" key="2">
    <source>
        <dbReference type="ARBA" id="ARBA00022741"/>
    </source>
</evidence>
<dbReference type="PANTHER" id="PTHR42780:SF1">
    <property type="entry name" value="ISOLEUCINE--TRNA LIGASE, CYTOPLASMIC"/>
    <property type="match status" value="1"/>
</dbReference>
<evidence type="ECO:0000256" key="5">
    <source>
        <dbReference type="ARBA" id="ARBA00023146"/>
    </source>
</evidence>
<sequence length="316" mass="34345">MTNWYVRRSRERFWDGSDHDALDTLYTVLETLSRLAAPLAPLVTEEVWRGITGGESVHLTDWPDHEAFPSVRELVSAMDAIREVASAGLALRKAHGLRVRLPLSTLTVVTTGVEALADFVDIIASELNVKRVDMVAFDDRQAERLGIGRKLSPNARTLGPRVGPQVQEIIREAKAGNWREVDGVVTVGGLELVPGEYELELSAPSDDIAVAFLSSGGFVLLETAVTPELAREGLARDTIRWIQQARKNAGFEVSDRIDLVIAADELALPALEEHRDVIAAETLALQCDIVPLESGGSGLAVGDDSQITVKVSRRGN</sequence>
<proteinExistence type="predicted"/>
<dbReference type="Pfam" id="PF08264">
    <property type="entry name" value="Anticodon_1"/>
    <property type="match status" value="1"/>
</dbReference>